<evidence type="ECO:0000256" key="11">
    <source>
        <dbReference type="ARBA" id="ARBA00036904"/>
    </source>
</evidence>
<keyword evidence="3" id="KW-0515">Mutator protein</keyword>
<dbReference type="NCBIfam" id="TIGR00586">
    <property type="entry name" value="mutt"/>
    <property type="match status" value="1"/>
</dbReference>
<evidence type="ECO:0000256" key="3">
    <source>
        <dbReference type="ARBA" id="ARBA00022457"/>
    </source>
</evidence>
<dbReference type="InterPro" id="IPR020476">
    <property type="entry name" value="Nudix_hydrolase"/>
</dbReference>
<organism evidence="20 21">
    <name type="scientific">Alteromonas confluentis</name>
    <dbReference type="NCBI Taxonomy" id="1656094"/>
    <lineage>
        <taxon>Bacteria</taxon>
        <taxon>Pseudomonadati</taxon>
        <taxon>Pseudomonadota</taxon>
        <taxon>Gammaproteobacteria</taxon>
        <taxon>Alteromonadales</taxon>
        <taxon>Alteromonadaceae</taxon>
        <taxon>Alteromonas/Salinimonas group</taxon>
        <taxon>Alteromonas</taxon>
    </lineage>
</organism>
<evidence type="ECO:0000256" key="6">
    <source>
        <dbReference type="ARBA" id="ARBA00022763"/>
    </source>
</evidence>
<accession>A0A1E7ZCY8</accession>
<keyword evidence="21" id="KW-1185">Reference proteome</keyword>
<dbReference type="PROSITE" id="PS51462">
    <property type="entry name" value="NUDIX"/>
    <property type="match status" value="1"/>
</dbReference>
<evidence type="ECO:0000256" key="7">
    <source>
        <dbReference type="ARBA" id="ARBA00022801"/>
    </source>
</evidence>
<dbReference type="GO" id="GO:0006281">
    <property type="term" value="P:DNA repair"/>
    <property type="evidence" value="ECO:0007669"/>
    <property type="project" value="UniProtKB-KW"/>
</dbReference>
<dbReference type="OrthoDB" id="9810648at2"/>
<feature type="binding site" evidence="17">
    <location>
        <position position="22"/>
    </location>
    <ligand>
        <name>8-oxo-dGTP</name>
        <dbReference type="ChEBI" id="CHEBI:77896"/>
    </ligand>
</feature>
<dbReference type="FunFam" id="3.90.79.10:FF:000014">
    <property type="entry name" value="8-oxo-dGTP diphosphatase MutT"/>
    <property type="match status" value="1"/>
</dbReference>
<protein>
    <recommendedName>
        <fullName evidence="13">8-oxo-dGTP diphosphatase</fullName>
        <ecNumber evidence="12">3.6.1.55</ecNumber>
    </recommendedName>
    <alternativeName>
        <fullName evidence="16">7,8-dihydro-8-oxoguanine-triphosphatase</fullName>
    </alternativeName>
    <alternativeName>
        <fullName evidence="15">Mutator protein MutT</fullName>
    </alternativeName>
    <alternativeName>
        <fullName evidence="14">dGTP pyrophosphohydrolase</fullName>
    </alternativeName>
</protein>
<evidence type="ECO:0000259" key="19">
    <source>
        <dbReference type="PROSITE" id="PS51462"/>
    </source>
</evidence>
<evidence type="ECO:0000256" key="15">
    <source>
        <dbReference type="ARBA" id="ARBA00041979"/>
    </source>
</evidence>
<keyword evidence="9" id="KW-0234">DNA repair</keyword>
<comment type="catalytic activity">
    <reaction evidence="10">
        <text>8-oxo-dGTP + H2O = 8-oxo-dGMP + diphosphate + H(+)</text>
        <dbReference type="Rhea" id="RHEA:31575"/>
        <dbReference type="ChEBI" id="CHEBI:15377"/>
        <dbReference type="ChEBI" id="CHEBI:15378"/>
        <dbReference type="ChEBI" id="CHEBI:33019"/>
        <dbReference type="ChEBI" id="CHEBI:63224"/>
        <dbReference type="ChEBI" id="CHEBI:77896"/>
        <dbReference type="EC" id="3.6.1.55"/>
    </reaction>
</comment>
<evidence type="ECO:0000256" key="9">
    <source>
        <dbReference type="ARBA" id="ARBA00023204"/>
    </source>
</evidence>
<evidence type="ECO:0000256" key="1">
    <source>
        <dbReference type="ARBA" id="ARBA00001946"/>
    </source>
</evidence>
<dbReference type="STRING" id="1656094.BFC18_09265"/>
<dbReference type="PANTHER" id="PTHR47707:SF1">
    <property type="entry name" value="NUDIX HYDROLASE FAMILY PROTEIN"/>
    <property type="match status" value="1"/>
</dbReference>
<dbReference type="GO" id="GO:0046872">
    <property type="term" value="F:metal ion binding"/>
    <property type="evidence" value="ECO:0007669"/>
    <property type="project" value="UniProtKB-KW"/>
</dbReference>
<keyword evidence="4" id="KW-0235">DNA replication</keyword>
<dbReference type="PRINTS" id="PR00502">
    <property type="entry name" value="NUDIXFAMILY"/>
</dbReference>
<evidence type="ECO:0000256" key="4">
    <source>
        <dbReference type="ARBA" id="ARBA00022705"/>
    </source>
</evidence>
<reference evidence="20 21" key="1">
    <citation type="submission" date="2016-08" db="EMBL/GenBank/DDBJ databases">
        <authorList>
            <person name="Seilhamer J.J."/>
        </authorList>
    </citation>
    <scope>NUCLEOTIDE SEQUENCE [LARGE SCALE GENOMIC DNA]</scope>
    <source>
        <strain evidence="20 21">KCTC 42603</strain>
    </source>
</reference>
<dbReference type="Pfam" id="PF14815">
    <property type="entry name" value="NUDIX_4"/>
    <property type="match status" value="1"/>
</dbReference>
<keyword evidence="5 18" id="KW-0479">Metal-binding</keyword>
<name>A0A1E7ZCY8_9ALTE</name>
<dbReference type="EMBL" id="MDHN01000015">
    <property type="protein sequence ID" value="OFC71331.1"/>
    <property type="molecule type" value="Genomic_DNA"/>
</dbReference>
<feature type="binding site" evidence="17">
    <location>
        <position position="118"/>
    </location>
    <ligand>
        <name>8-oxo-dGTP</name>
        <dbReference type="ChEBI" id="CHEBI:77896"/>
    </ligand>
</feature>
<evidence type="ECO:0000256" key="8">
    <source>
        <dbReference type="ARBA" id="ARBA00022842"/>
    </source>
</evidence>
<dbReference type="GO" id="GO:0006260">
    <property type="term" value="P:DNA replication"/>
    <property type="evidence" value="ECO:0007669"/>
    <property type="project" value="UniProtKB-KW"/>
</dbReference>
<evidence type="ECO:0000256" key="13">
    <source>
        <dbReference type="ARBA" id="ARBA00040794"/>
    </source>
</evidence>
<feature type="domain" description="Nudix hydrolase" evidence="19">
    <location>
        <begin position="1"/>
        <end position="127"/>
    </location>
</feature>
<dbReference type="EC" id="3.6.1.55" evidence="12"/>
<evidence type="ECO:0000256" key="5">
    <source>
        <dbReference type="ARBA" id="ARBA00022723"/>
    </source>
</evidence>
<dbReference type="GO" id="GO:0044716">
    <property type="term" value="F:8-oxo-GDP phosphatase activity"/>
    <property type="evidence" value="ECO:0007669"/>
    <property type="project" value="TreeGrafter"/>
</dbReference>
<dbReference type="GO" id="GO:0008413">
    <property type="term" value="F:8-oxo-7,8-dihydroguanosine triphosphate pyrophosphatase activity"/>
    <property type="evidence" value="ECO:0007669"/>
    <property type="project" value="InterPro"/>
</dbReference>
<dbReference type="InterPro" id="IPR015797">
    <property type="entry name" value="NUDIX_hydrolase-like_dom_sf"/>
</dbReference>
<dbReference type="InterPro" id="IPR020084">
    <property type="entry name" value="NUDIX_hydrolase_CS"/>
</dbReference>
<dbReference type="PANTHER" id="PTHR47707">
    <property type="entry name" value="8-OXO-DGTP DIPHOSPHATASE"/>
    <property type="match status" value="1"/>
</dbReference>
<feature type="binding site" evidence="18">
    <location>
        <position position="36"/>
    </location>
    <ligand>
        <name>Mg(2+)</name>
        <dbReference type="ChEBI" id="CHEBI:18420"/>
    </ligand>
</feature>
<feature type="binding site" evidence="17">
    <location>
        <begin position="33"/>
        <end position="36"/>
    </location>
    <ligand>
        <name>8-oxo-dGTP</name>
        <dbReference type="ChEBI" id="CHEBI:77896"/>
    </ligand>
</feature>
<keyword evidence="7" id="KW-0378">Hydrolase</keyword>
<keyword evidence="8 18" id="KW-0460">Magnesium</keyword>
<evidence type="ECO:0000313" key="20">
    <source>
        <dbReference type="EMBL" id="OFC71331.1"/>
    </source>
</evidence>
<evidence type="ECO:0000256" key="2">
    <source>
        <dbReference type="ARBA" id="ARBA00005582"/>
    </source>
</evidence>
<dbReference type="Gene3D" id="3.90.79.10">
    <property type="entry name" value="Nucleoside Triphosphate Pyrophosphohydrolase"/>
    <property type="match status" value="1"/>
</dbReference>
<sequence>MKEIHVAVGVVLKQEQVYICKRPDDKHQGGKWEFPGGKVDKGETVTQALARELKEEIGILVAASLPLMVISHDYGDKRVLLDVHTVSEFTGEPEGLEGQEGKWVKLSALVAEDFPAANVAIIEKLIK</sequence>
<dbReference type="GO" id="GO:0035539">
    <property type="term" value="F:8-oxo-7,8-dihydrodeoxyguanosine triphosphate pyrophosphatase activity"/>
    <property type="evidence" value="ECO:0007669"/>
    <property type="project" value="UniProtKB-EC"/>
</dbReference>
<dbReference type="InterPro" id="IPR003561">
    <property type="entry name" value="Mutator_MutT"/>
</dbReference>
<evidence type="ECO:0000256" key="12">
    <source>
        <dbReference type="ARBA" id="ARBA00038905"/>
    </source>
</evidence>
<evidence type="ECO:0000256" key="16">
    <source>
        <dbReference type="ARBA" id="ARBA00042798"/>
    </source>
</evidence>
<dbReference type="InterPro" id="IPR029119">
    <property type="entry name" value="MutY_C"/>
</dbReference>
<dbReference type="RefSeq" id="WP_070125012.1">
    <property type="nucleotide sequence ID" value="NZ_MDHN01000015.1"/>
</dbReference>
<dbReference type="GO" id="GO:0044715">
    <property type="term" value="F:8-oxo-dGDP phosphatase activity"/>
    <property type="evidence" value="ECO:0007669"/>
    <property type="project" value="TreeGrafter"/>
</dbReference>
<comment type="catalytic activity">
    <reaction evidence="11">
        <text>8-oxo-GTP + H2O = 8-oxo-GMP + diphosphate + H(+)</text>
        <dbReference type="Rhea" id="RHEA:67616"/>
        <dbReference type="ChEBI" id="CHEBI:15377"/>
        <dbReference type="ChEBI" id="CHEBI:15378"/>
        <dbReference type="ChEBI" id="CHEBI:33019"/>
        <dbReference type="ChEBI" id="CHEBI:143553"/>
        <dbReference type="ChEBI" id="CHEBI:145694"/>
    </reaction>
</comment>
<dbReference type="AlphaFoldDB" id="A0A1E7ZCY8"/>
<dbReference type="Proteomes" id="UP000175691">
    <property type="component" value="Unassembled WGS sequence"/>
</dbReference>
<evidence type="ECO:0000256" key="14">
    <source>
        <dbReference type="ARBA" id="ARBA00041592"/>
    </source>
</evidence>
<comment type="similarity">
    <text evidence="2">Belongs to the Nudix hydrolase family.</text>
</comment>
<evidence type="ECO:0000256" key="17">
    <source>
        <dbReference type="PIRSR" id="PIRSR603561-1"/>
    </source>
</evidence>
<comment type="caution">
    <text evidence="20">The sequence shown here is derived from an EMBL/GenBank/DDBJ whole genome shotgun (WGS) entry which is preliminary data.</text>
</comment>
<dbReference type="InterPro" id="IPR000086">
    <property type="entry name" value="NUDIX_hydrolase_dom"/>
</dbReference>
<proteinExistence type="inferred from homology"/>
<evidence type="ECO:0000256" key="18">
    <source>
        <dbReference type="PIRSR" id="PIRSR603561-2"/>
    </source>
</evidence>
<dbReference type="CDD" id="cd03425">
    <property type="entry name" value="NUDIX_MutT_NudA_like"/>
    <property type="match status" value="1"/>
</dbReference>
<feature type="binding site" evidence="17">
    <location>
        <position position="27"/>
    </location>
    <ligand>
        <name>8-oxo-dGTP</name>
        <dbReference type="ChEBI" id="CHEBI:77896"/>
    </ligand>
</feature>
<gene>
    <name evidence="20" type="ORF">BFC18_09265</name>
</gene>
<feature type="binding site" evidence="18">
    <location>
        <position position="56"/>
    </location>
    <ligand>
        <name>Mg(2+)</name>
        <dbReference type="ChEBI" id="CHEBI:18420"/>
    </ligand>
</feature>
<comment type="cofactor">
    <cofactor evidence="1 18">
        <name>Mg(2+)</name>
        <dbReference type="ChEBI" id="CHEBI:18420"/>
    </cofactor>
</comment>
<dbReference type="InterPro" id="IPR047127">
    <property type="entry name" value="MutT-like"/>
</dbReference>
<evidence type="ECO:0000256" key="10">
    <source>
        <dbReference type="ARBA" id="ARBA00035861"/>
    </source>
</evidence>
<dbReference type="PROSITE" id="PS00893">
    <property type="entry name" value="NUDIX_BOX"/>
    <property type="match status" value="1"/>
</dbReference>
<keyword evidence="6" id="KW-0227">DNA damage</keyword>
<evidence type="ECO:0000313" key="21">
    <source>
        <dbReference type="Proteomes" id="UP000175691"/>
    </source>
</evidence>
<dbReference type="SUPFAM" id="SSF55811">
    <property type="entry name" value="Nudix"/>
    <property type="match status" value="1"/>
</dbReference>